<dbReference type="InterPro" id="IPR001867">
    <property type="entry name" value="OmpR/PhoB-type_DNA-bd"/>
</dbReference>
<evidence type="ECO:0000256" key="5">
    <source>
        <dbReference type="ARBA" id="ARBA00023015"/>
    </source>
</evidence>
<dbReference type="GO" id="GO:0005829">
    <property type="term" value="C:cytosol"/>
    <property type="evidence" value="ECO:0007669"/>
    <property type="project" value="TreeGrafter"/>
</dbReference>
<evidence type="ECO:0000256" key="9">
    <source>
        <dbReference type="PROSITE-ProRule" id="PRU01091"/>
    </source>
</evidence>
<keyword evidence="13" id="KW-1185">Reference proteome</keyword>
<evidence type="ECO:0000313" key="13">
    <source>
        <dbReference type="Proteomes" id="UP000294832"/>
    </source>
</evidence>
<evidence type="ECO:0000256" key="6">
    <source>
        <dbReference type="ARBA" id="ARBA00023125"/>
    </source>
</evidence>
<reference evidence="12 13" key="1">
    <citation type="submission" date="2019-03" db="EMBL/GenBank/DDBJ databases">
        <title>Freshwater and sediment microbial communities from various areas in North America, analyzing microbe dynamics in response to fracking.</title>
        <authorList>
            <person name="Lamendella R."/>
        </authorList>
    </citation>
    <scope>NUCLEOTIDE SEQUENCE [LARGE SCALE GENOMIC DNA]</scope>
    <source>
        <strain evidence="12 13">74A</strain>
    </source>
</reference>
<keyword evidence="3 8" id="KW-0597">Phosphoprotein</keyword>
<dbReference type="AlphaFoldDB" id="A0A4R2FL11"/>
<dbReference type="GO" id="GO:0000156">
    <property type="term" value="F:phosphorelay response regulator activity"/>
    <property type="evidence" value="ECO:0007669"/>
    <property type="project" value="TreeGrafter"/>
</dbReference>
<feature type="domain" description="Response regulatory" evidence="10">
    <location>
        <begin position="7"/>
        <end position="121"/>
    </location>
</feature>
<dbReference type="Gene3D" id="3.40.50.2300">
    <property type="match status" value="1"/>
</dbReference>
<accession>A0A4R2FL11</accession>
<keyword evidence="7" id="KW-0804">Transcription</keyword>
<dbReference type="PROSITE" id="PS50110">
    <property type="entry name" value="RESPONSE_REGULATORY"/>
    <property type="match status" value="1"/>
</dbReference>
<name>A0A4R2FL11_9GAMM</name>
<dbReference type="FunFam" id="1.10.10.10:FF:000099">
    <property type="entry name" value="Two-component system response regulator TorR"/>
    <property type="match status" value="1"/>
</dbReference>
<dbReference type="InterPro" id="IPR001789">
    <property type="entry name" value="Sig_transdc_resp-reg_receiver"/>
</dbReference>
<evidence type="ECO:0000256" key="7">
    <source>
        <dbReference type="ARBA" id="ARBA00023163"/>
    </source>
</evidence>
<keyword evidence="6 9" id="KW-0238">DNA-binding</keyword>
<feature type="domain" description="OmpR/PhoB-type" evidence="11">
    <location>
        <begin position="136"/>
        <end position="235"/>
    </location>
</feature>
<dbReference type="SMART" id="SM00448">
    <property type="entry name" value="REC"/>
    <property type="match status" value="1"/>
</dbReference>
<dbReference type="CDD" id="cd00383">
    <property type="entry name" value="trans_reg_C"/>
    <property type="match status" value="1"/>
</dbReference>
<dbReference type="GO" id="GO:0000976">
    <property type="term" value="F:transcription cis-regulatory region binding"/>
    <property type="evidence" value="ECO:0007669"/>
    <property type="project" value="TreeGrafter"/>
</dbReference>
<dbReference type="GO" id="GO:0006355">
    <property type="term" value="P:regulation of DNA-templated transcription"/>
    <property type="evidence" value="ECO:0007669"/>
    <property type="project" value="InterPro"/>
</dbReference>
<comment type="subcellular location">
    <subcellularLocation>
        <location evidence="1">Cytoplasm</location>
    </subcellularLocation>
</comment>
<comment type="caution">
    <text evidence="12">The sequence shown here is derived from an EMBL/GenBank/DDBJ whole genome shotgun (WGS) entry which is preliminary data.</text>
</comment>
<protein>
    <submittedName>
        <fullName evidence="12">Winged helix family two component transcriptional regulator</fullName>
    </submittedName>
</protein>
<dbReference type="SUPFAM" id="SSF46894">
    <property type="entry name" value="C-terminal effector domain of the bipartite response regulators"/>
    <property type="match status" value="1"/>
</dbReference>
<dbReference type="GO" id="GO:0032993">
    <property type="term" value="C:protein-DNA complex"/>
    <property type="evidence" value="ECO:0007669"/>
    <property type="project" value="TreeGrafter"/>
</dbReference>
<evidence type="ECO:0000313" key="12">
    <source>
        <dbReference type="EMBL" id="TCN84278.1"/>
    </source>
</evidence>
<dbReference type="FunFam" id="3.40.50.2300:FF:000002">
    <property type="entry name" value="DNA-binding response regulator PhoP"/>
    <property type="match status" value="1"/>
</dbReference>
<dbReference type="InterPro" id="IPR016032">
    <property type="entry name" value="Sig_transdc_resp-reg_C-effctor"/>
</dbReference>
<keyword evidence="2" id="KW-0963">Cytoplasm</keyword>
<dbReference type="PANTHER" id="PTHR48111:SF4">
    <property type="entry name" value="DNA-BINDING DUAL TRANSCRIPTIONAL REGULATOR OMPR"/>
    <property type="match status" value="1"/>
</dbReference>
<dbReference type="PANTHER" id="PTHR48111">
    <property type="entry name" value="REGULATOR OF RPOS"/>
    <property type="match status" value="1"/>
</dbReference>
<organism evidence="12 13">
    <name type="scientific">Shewanella fodinae</name>
    <dbReference type="NCBI Taxonomy" id="552357"/>
    <lineage>
        <taxon>Bacteria</taxon>
        <taxon>Pseudomonadati</taxon>
        <taxon>Pseudomonadota</taxon>
        <taxon>Gammaproteobacteria</taxon>
        <taxon>Alteromonadales</taxon>
        <taxon>Shewanellaceae</taxon>
        <taxon>Shewanella</taxon>
    </lineage>
</organism>
<dbReference type="InterPro" id="IPR036388">
    <property type="entry name" value="WH-like_DNA-bd_sf"/>
</dbReference>
<dbReference type="Pfam" id="PF00072">
    <property type="entry name" value="Response_reg"/>
    <property type="match status" value="1"/>
</dbReference>
<dbReference type="SUPFAM" id="SSF52172">
    <property type="entry name" value="CheY-like"/>
    <property type="match status" value="1"/>
</dbReference>
<dbReference type="RefSeq" id="WP_133038935.1">
    <property type="nucleotide sequence ID" value="NZ_BMXW01000009.1"/>
</dbReference>
<evidence type="ECO:0000256" key="1">
    <source>
        <dbReference type="ARBA" id="ARBA00004496"/>
    </source>
</evidence>
<dbReference type="SMART" id="SM00862">
    <property type="entry name" value="Trans_reg_C"/>
    <property type="match status" value="1"/>
</dbReference>
<evidence type="ECO:0000259" key="10">
    <source>
        <dbReference type="PROSITE" id="PS50110"/>
    </source>
</evidence>
<dbReference type="InterPro" id="IPR011006">
    <property type="entry name" value="CheY-like_superfamily"/>
</dbReference>
<evidence type="ECO:0000256" key="3">
    <source>
        <dbReference type="ARBA" id="ARBA00022553"/>
    </source>
</evidence>
<dbReference type="Gene3D" id="6.10.250.690">
    <property type="match status" value="1"/>
</dbReference>
<dbReference type="EMBL" id="SLWF01000012">
    <property type="protein sequence ID" value="TCN84278.1"/>
    <property type="molecule type" value="Genomic_DNA"/>
</dbReference>
<dbReference type="Gene3D" id="1.10.10.10">
    <property type="entry name" value="Winged helix-like DNA-binding domain superfamily/Winged helix DNA-binding domain"/>
    <property type="match status" value="1"/>
</dbReference>
<feature type="DNA-binding region" description="OmpR/PhoB-type" evidence="9">
    <location>
        <begin position="136"/>
        <end position="235"/>
    </location>
</feature>
<feature type="modified residue" description="4-aspartylphosphate" evidence="8">
    <location>
        <position position="56"/>
    </location>
</feature>
<evidence type="ECO:0000256" key="4">
    <source>
        <dbReference type="ARBA" id="ARBA00023012"/>
    </source>
</evidence>
<dbReference type="PROSITE" id="PS51755">
    <property type="entry name" value="OMPR_PHOB"/>
    <property type="match status" value="1"/>
</dbReference>
<evidence type="ECO:0000259" key="11">
    <source>
        <dbReference type="PROSITE" id="PS51755"/>
    </source>
</evidence>
<gene>
    <name evidence="12" type="ORF">EDC91_11252</name>
</gene>
<evidence type="ECO:0000256" key="8">
    <source>
        <dbReference type="PROSITE-ProRule" id="PRU00169"/>
    </source>
</evidence>
<keyword evidence="4" id="KW-0902">Two-component regulatory system</keyword>
<dbReference type="Pfam" id="PF00486">
    <property type="entry name" value="Trans_reg_C"/>
    <property type="match status" value="1"/>
</dbReference>
<keyword evidence="5" id="KW-0805">Transcription regulation</keyword>
<evidence type="ECO:0000256" key="2">
    <source>
        <dbReference type="ARBA" id="ARBA00022490"/>
    </source>
</evidence>
<proteinExistence type="predicted"/>
<dbReference type="InterPro" id="IPR039420">
    <property type="entry name" value="WalR-like"/>
</dbReference>
<dbReference type="OrthoDB" id="9802426at2"/>
<sequence>MTDHLPRIIILDDDPELRTMLKHYVSDQGFEVQTVANAEQLDRWLQREPFDVLVLDLMMPGEDGLSVCRRLRAAGQNIPILMLTARGNPIDRIVGLEMGADDYLSKPFEPRELTARLNAMVRRQKMLHDTNIWGMEELSRFGPFTLNISRMELNRDEEVIPLSNLEFQLLRVFIANPRRPMSREHLLDKVKGREHQSLDRSLDVQVLRLRRKIEDDPAEPVYIKTVWGVGYIFMPEGDHA</sequence>
<dbReference type="Proteomes" id="UP000294832">
    <property type="component" value="Unassembled WGS sequence"/>
</dbReference>